<sequence length="195" mass="21385">MYDITRETLDARCHRYRVTRDGAPLGFAAALAAWQEDESFRGAFIDSLEASPFAAFRWETPALSRSLAAREFEYVLLDSPWLDVAPDRATFAAYFEAGEDTPGIVQFANLGGDAQLVVPSPRGPAHCYPHLAAFVRGAPARQVHALWAAVGRVVAAELDARPRWLSTAGGGVAWVHVRLDDTPKYYGHAAYRSAH</sequence>
<dbReference type="EMBL" id="SRLE01000006">
    <property type="protein sequence ID" value="TGD74314.1"/>
    <property type="molecule type" value="Genomic_DNA"/>
</dbReference>
<dbReference type="AlphaFoldDB" id="A0A4Z0M4D1"/>
<dbReference type="RefSeq" id="WP_135443137.1">
    <property type="nucleotide sequence ID" value="NZ_SRLE01000006.1"/>
</dbReference>
<dbReference type="Proteomes" id="UP000298050">
    <property type="component" value="Unassembled WGS sequence"/>
</dbReference>
<protein>
    <submittedName>
        <fullName evidence="1">Uncharacterized protein</fullName>
    </submittedName>
</protein>
<comment type="caution">
    <text evidence="1">The sequence shown here is derived from an EMBL/GenBank/DDBJ whole genome shotgun (WGS) entry which is preliminary data.</text>
</comment>
<dbReference type="InterPro" id="IPR054220">
    <property type="entry name" value="DUF6940"/>
</dbReference>
<dbReference type="Pfam" id="PF22086">
    <property type="entry name" value="DUF6940"/>
    <property type="match status" value="1"/>
</dbReference>
<evidence type="ECO:0000313" key="2">
    <source>
        <dbReference type="Proteomes" id="UP000298050"/>
    </source>
</evidence>
<name>A0A4Z0M4D1_9GAMM</name>
<reference evidence="1 2" key="1">
    <citation type="submission" date="2019-04" db="EMBL/GenBank/DDBJ databases">
        <title>Taxonomy of novel Haliea sp. from mangrove soil of West Coast of India.</title>
        <authorList>
            <person name="Verma A."/>
            <person name="Kumar P."/>
            <person name="Krishnamurthi S."/>
        </authorList>
    </citation>
    <scope>NUCLEOTIDE SEQUENCE [LARGE SCALE GENOMIC DNA]</scope>
    <source>
        <strain evidence="1 2">SAOS-164</strain>
    </source>
</reference>
<proteinExistence type="predicted"/>
<evidence type="ECO:0000313" key="1">
    <source>
        <dbReference type="EMBL" id="TGD74314.1"/>
    </source>
</evidence>
<keyword evidence="2" id="KW-1185">Reference proteome</keyword>
<dbReference type="OrthoDB" id="980262at2"/>
<organism evidence="1 2">
    <name type="scientific">Mangrovimicrobium sediminis</name>
    <dbReference type="NCBI Taxonomy" id="2562682"/>
    <lineage>
        <taxon>Bacteria</taxon>
        <taxon>Pseudomonadati</taxon>
        <taxon>Pseudomonadota</taxon>
        <taxon>Gammaproteobacteria</taxon>
        <taxon>Cellvibrionales</taxon>
        <taxon>Halieaceae</taxon>
        <taxon>Mangrovimicrobium</taxon>
    </lineage>
</organism>
<gene>
    <name evidence="1" type="ORF">E4634_09350</name>
</gene>
<accession>A0A4Z0M4D1</accession>